<dbReference type="PANTHER" id="PTHR15528">
    <property type="entry name" value="PEROXISOME PROLIFERATOR ACTIVATED RECEPTOR GAMMA COACTIVATOR 1 PGC-1 -RELATED"/>
    <property type="match status" value="1"/>
</dbReference>
<evidence type="ECO:0000256" key="2">
    <source>
        <dbReference type="ARBA" id="ARBA00022553"/>
    </source>
</evidence>
<dbReference type="EMBL" id="AGCU01195927">
    <property type="status" value="NOT_ANNOTATED_CDS"/>
    <property type="molecule type" value="Genomic_DNA"/>
</dbReference>
<feature type="compositionally biased region" description="Polar residues" evidence="9">
    <location>
        <begin position="568"/>
        <end position="580"/>
    </location>
</feature>
<dbReference type="Ensembl" id="ENSPSIT00000009349.1">
    <property type="protein sequence ID" value="ENSPSIP00000009303.1"/>
    <property type="gene ID" value="ENSPSIG00000008358.1"/>
</dbReference>
<evidence type="ECO:0000256" key="9">
    <source>
        <dbReference type="SAM" id="MobiDB-lite"/>
    </source>
</evidence>
<dbReference type="Gene3D" id="3.30.70.330">
    <property type="match status" value="1"/>
</dbReference>
<proteinExistence type="predicted"/>
<feature type="region of interest" description="Disordered" evidence="9">
    <location>
        <begin position="836"/>
        <end position="857"/>
    </location>
</feature>
<evidence type="ECO:0000256" key="8">
    <source>
        <dbReference type="PROSITE-ProRule" id="PRU00176"/>
    </source>
</evidence>
<keyword evidence="5" id="KW-0010">Activator</keyword>
<keyword evidence="6" id="KW-0804">Transcription</keyword>
<dbReference type="InterPro" id="IPR035979">
    <property type="entry name" value="RBD_domain_sf"/>
</dbReference>
<keyword evidence="2" id="KW-0597">Phosphoprotein</keyword>
<feature type="domain" description="RRM" evidence="10">
    <location>
        <begin position="931"/>
        <end position="1008"/>
    </location>
</feature>
<feature type="compositionally biased region" description="Basic and acidic residues" evidence="9">
    <location>
        <begin position="444"/>
        <end position="463"/>
    </location>
</feature>
<dbReference type="STRING" id="13735.ENSPSIP00000009303"/>
<dbReference type="GO" id="GO:0045944">
    <property type="term" value="P:positive regulation of transcription by RNA polymerase II"/>
    <property type="evidence" value="ECO:0007669"/>
    <property type="project" value="Ensembl"/>
</dbReference>
<evidence type="ECO:0000256" key="7">
    <source>
        <dbReference type="ARBA" id="ARBA00023242"/>
    </source>
</evidence>
<dbReference type="GO" id="GO:0016592">
    <property type="term" value="C:mediator complex"/>
    <property type="evidence" value="ECO:0007669"/>
    <property type="project" value="Ensembl"/>
</dbReference>
<dbReference type="AlphaFoldDB" id="K7FMP3"/>
<evidence type="ECO:0000256" key="1">
    <source>
        <dbReference type="ARBA" id="ARBA00004123"/>
    </source>
</evidence>
<keyword evidence="7" id="KW-0539">Nucleus</keyword>
<accession>K7FMP3</accession>
<evidence type="ECO:0000313" key="11">
    <source>
        <dbReference type="Ensembl" id="ENSPSIP00000009303.1"/>
    </source>
</evidence>
<evidence type="ECO:0000256" key="6">
    <source>
        <dbReference type="ARBA" id="ARBA00023163"/>
    </source>
</evidence>
<sequence length="1050" mass="115838">MLGAAAAGRSWKMAEPAPDCSALLDEELSSFVFSYLTDSQYEVSGGSEEHFYSDFPEIDLSPLDASDLDSASCFSELQWCAERSETESSQYSTDDSELLQIIDSENEALLAALTETLDEIQEDDMGLAAFRAMEERDVPNHICASPAPSPKPVAPTPGGPPLAPEVDELSLLKKLLLSPSPVPPSCEAQREGNARRQGPPKSRPQRPYTKAEGPQDRKLSCLQAQSRSCTELHKHLTSTACCPQTKATWPPDGHQVSGSSHPPLSHAAHSGDDSDSSEDSLSSNEAPVTPPSSSNDGTSDHLASEKAMHTVVKLIRYMHTYCLPPRKLPLRDPADVKHQHCNSPYKRAKPDYPSQTLPLESRTSCTWQTAAGSKKPRATWPEFSILKELLARDLLCDVSKPYRLAKPVYASLVRPHSSKSQGASTQEAESSPGGCKARANMPLEKAELRQSPKAESEAKRETSSPEDATGKHAALSAQQAVGKAGRKQECAIYAVRRSKRLNPELSHWLSFLDEPPPELSAPGEAAESPVKDALASREPALYPDLENFDTEEPATVVEVGGTDERDSGCQNHPTETQTPWLGSPDEGGGCEVDESRRYTPLHETETPTCLTLSLAQTDPPFGKRNFEQALTVELCGTAGLTPPTTPPYKPAEEDLYKPDIPHGSVKEEATITPSTPGPRTLAVAVDVTASRKLTKKHPERTELYAHLSRATVRPSPSEQQGVLKRPFSRSFGDHDYCQVLKPEAMLQGKVLKSWEPQSHVEGEHKRRVPDAHYQELGQATKEGKGEAPWKECSKQLRDQEIRASLTKHFGFLDCTLEDEDTGFCKTPEYDIVFEDSCSESSSPAEEEEEEEEEHCESPLESKLCLRRNPLARSSLHHCSRSRSSSGSSCCRSRSPANRRTFRCEYSKQCQGGDASRDQTEKRRDKAISEGRVVHIRNLSSSMSSSELKKRFEVFGEIVECRVLTRNNRGDKYGFITYQCSEHAALSLKNGASLRKRNEPSFQLSYGGNVWTRYTDLDSNTEESSPAPLKSKYETMDFDSLLQEAQRSLHR</sequence>
<dbReference type="PROSITE" id="PS50102">
    <property type="entry name" value="RRM"/>
    <property type="match status" value="1"/>
</dbReference>
<reference evidence="12" key="1">
    <citation type="submission" date="2011-10" db="EMBL/GenBank/DDBJ databases">
        <authorList>
            <consortium name="Soft-shell Turtle Genome Consortium"/>
        </authorList>
    </citation>
    <scope>NUCLEOTIDE SEQUENCE [LARGE SCALE GENOMIC DNA]</scope>
    <source>
        <strain evidence="12">Daiwa-1</strain>
    </source>
</reference>
<dbReference type="PANTHER" id="PTHR15528:SF12">
    <property type="entry name" value="PEROXISOME PROLIFERATOR-ACTIVATED RECEPTOR GAMMA COACTIVATOR 1-BETA"/>
    <property type="match status" value="1"/>
</dbReference>
<keyword evidence="3 8" id="KW-0694">RNA-binding</keyword>
<evidence type="ECO:0000256" key="5">
    <source>
        <dbReference type="ARBA" id="ARBA00023159"/>
    </source>
</evidence>
<feature type="region of interest" description="Disordered" evidence="9">
    <location>
        <begin position="177"/>
        <end position="219"/>
    </location>
</feature>
<reference evidence="12" key="2">
    <citation type="journal article" date="2013" name="Nat. Genet.">
        <title>The draft genomes of soft-shell turtle and green sea turtle yield insights into the development and evolution of the turtle-specific body plan.</title>
        <authorList>
            <person name="Wang Z."/>
            <person name="Pascual-Anaya J."/>
            <person name="Zadissa A."/>
            <person name="Li W."/>
            <person name="Niimura Y."/>
            <person name="Huang Z."/>
            <person name="Li C."/>
            <person name="White S."/>
            <person name="Xiong Z."/>
            <person name="Fang D."/>
            <person name="Wang B."/>
            <person name="Ming Y."/>
            <person name="Chen Y."/>
            <person name="Zheng Y."/>
            <person name="Kuraku S."/>
            <person name="Pignatelli M."/>
            <person name="Herrero J."/>
            <person name="Beal K."/>
            <person name="Nozawa M."/>
            <person name="Li Q."/>
            <person name="Wang J."/>
            <person name="Zhang H."/>
            <person name="Yu L."/>
            <person name="Shigenobu S."/>
            <person name="Wang J."/>
            <person name="Liu J."/>
            <person name="Flicek P."/>
            <person name="Searle S."/>
            <person name="Wang J."/>
            <person name="Kuratani S."/>
            <person name="Yin Y."/>
            <person name="Aken B."/>
            <person name="Zhang G."/>
            <person name="Irie N."/>
        </authorList>
    </citation>
    <scope>NUCLEOTIDE SEQUENCE [LARGE SCALE GENOMIC DNA]</scope>
    <source>
        <strain evidence="12">Daiwa-1</strain>
    </source>
</reference>
<evidence type="ECO:0000313" key="12">
    <source>
        <dbReference type="Proteomes" id="UP000007267"/>
    </source>
</evidence>
<dbReference type="GeneTree" id="ENSGT00950000183137"/>
<dbReference type="EMBL" id="AGCU01195929">
    <property type="status" value="NOT_ANNOTATED_CDS"/>
    <property type="molecule type" value="Genomic_DNA"/>
</dbReference>
<feature type="region of interest" description="Disordered" evidence="9">
    <location>
        <begin position="909"/>
        <end position="928"/>
    </location>
</feature>
<feature type="compositionally biased region" description="Acidic residues" evidence="9">
    <location>
        <begin position="844"/>
        <end position="854"/>
    </location>
</feature>
<name>K7FMP3_PELSI</name>
<organism evidence="11 12">
    <name type="scientific">Pelodiscus sinensis</name>
    <name type="common">Chinese softshell turtle</name>
    <name type="synonym">Trionyx sinensis</name>
    <dbReference type="NCBI Taxonomy" id="13735"/>
    <lineage>
        <taxon>Eukaryota</taxon>
        <taxon>Metazoa</taxon>
        <taxon>Chordata</taxon>
        <taxon>Craniata</taxon>
        <taxon>Vertebrata</taxon>
        <taxon>Euteleostomi</taxon>
        <taxon>Archelosauria</taxon>
        <taxon>Testudinata</taxon>
        <taxon>Testudines</taxon>
        <taxon>Cryptodira</taxon>
        <taxon>Trionychia</taxon>
        <taxon>Trionychidae</taxon>
        <taxon>Pelodiscus</taxon>
    </lineage>
</organism>
<dbReference type="OMA" id="EPTKPCC"/>
<protein>
    <submittedName>
        <fullName evidence="11">PPARG coactivator 1 beta</fullName>
    </submittedName>
</protein>
<comment type="subcellular location">
    <subcellularLocation>
        <location evidence="1">Nucleus</location>
    </subcellularLocation>
</comment>
<feature type="compositionally biased region" description="Basic and acidic residues" evidence="9">
    <location>
        <begin position="914"/>
        <end position="928"/>
    </location>
</feature>
<dbReference type="InterPro" id="IPR012677">
    <property type="entry name" value="Nucleotide-bd_a/b_plait_sf"/>
</dbReference>
<reference evidence="11" key="3">
    <citation type="submission" date="2025-08" db="UniProtKB">
        <authorList>
            <consortium name="Ensembl"/>
        </authorList>
    </citation>
    <scope>IDENTIFICATION</scope>
</reference>
<dbReference type="InterPro" id="IPR000504">
    <property type="entry name" value="RRM_dom"/>
</dbReference>
<dbReference type="EMBL" id="AGCU01195933">
    <property type="status" value="NOT_ANNOTATED_CDS"/>
    <property type="molecule type" value="Genomic_DNA"/>
</dbReference>
<dbReference type="Proteomes" id="UP000007267">
    <property type="component" value="Unassembled WGS sequence"/>
</dbReference>
<keyword evidence="4" id="KW-0805">Transcription regulation</keyword>
<evidence type="ECO:0000256" key="4">
    <source>
        <dbReference type="ARBA" id="ARBA00023015"/>
    </source>
</evidence>
<dbReference type="GO" id="GO:0005654">
    <property type="term" value="C:nucleoplasm"/>
    <property type="evidence" value="ECO:0007669"/>
    <property type="project" value="Ensembl"/>
</dbReference>
<feature type="compositionally biased region" description="Polar residues" evidence="9">
    <location>
        <begin position="418"/>
        <end position="429"/>
    </location>
</feature>
<feature type="compositionally biased region" description="Pro residues" evidence="9">
    <location>
        <begin position="147"/>
        <end position="163"/>
    </location>
</feature>
<dbReference type="EMBL" id="AGCU01195930">
    <property type="status" value="NOT_ANNOTATED_CDS"/>
    <property type="molecule type" value="Genomic_DNA"/>
</dbReference>
<dbReference type="eggNOG" id="ENOG502QTA7">
    <property type="taxonomic scope" value="Eukaryota"/>
</dbReference>
<evidence type="ECO:0000259" key="10">
    <source>
        <dbReference type="PROSITE" id="PS50102"/>
    </source>
</evidence>
<dbReference type="Pfam" id="PF00076">
    <property type="entry name" value="RRM_1"/>
    <property type="match status" value="1"/>
</dbReference>
<gene>
    <name evidence="11" type="primary">PPARGC1B</name>
</gene>
<dbReference type="GO" id="GO:0005829">
    <property type="term" value="C:cytosol"/>
    <property type="evidence" value="ECO:0007669"/>
    <property type="project" value="Ensembl"/>
</dbReference>
<dbReference type="GO" id="GO:0030520">
    <property type="term" value="P:estrogen receptor signaling pathway"/>
    <property type="evidence" value="ECO:0007669"/>
    <property type="project" value="Ensembl"/>
</dbReference>
<feature type="compositionally biased region" description="Low complexity" evidence="9">
    <location>
        <begin position="257"/>
        <end position="268"/>
    </location>
</feature>
<dbReference type="GO" id="GO:0120162">
    <property type="term" value="P:positive regulation of cold-induced thermogenesis"/>
    <property type="evidence" value="ECO:0007669"/>
    <property type="project" value="Ensembl"/>
</dbReference>
<dbReference type="InterPro" id="IPR034605">
    <property type="entry name" value="PGC-1"/>
</dbReference>
<dbReference type="GO" id="GO:0003713">
    <property type="term" value="F:transcription coactivator activity"/>
    <property type="evidence" value="ECO:0007669"/>
    <property type="project" value="Ensembl"/>
</dbReference>
<dbReference type="GO" id="GO:0030331">
    <property type="term" value="F:nuclear estrogen receptor binding"/>
    <property type="evidence" value="ECO:0007669"/>
    <property type="project" value="Ensembl"/>
</dbReference>
<dbReference type="SMART" id="SM00360">
    <property type="entry name" value="RRM"/>
    <property type="match status" value="1"/>
</dbReference>
<dbReference type="SUPFAM" id="SSF54928">
    <property type="entry name" value="RNA-binding domain, RBD"/>
    <property type="match status" value="1"/>
</dbReference>
<dbReference type="GO" id="GO:0050682">
    <property type="term" value="F:AF-2 domain binding"/>
    <property type="evidence" value="ECO:0007669"/>
    <property type="project" value="Ensembl"/>
</dbReference>
<dbReference type="EMBL" id="AGCU01195931">
    <property type="status" value="NOT_ANNOTATED_CDS"/>
    <property type="molecule type" value="Genomic_DNA"/>
</dbReference>
<dbReference type="GO" id="GO:0045672">
    <property type="term" value="P:positive regulation of osteoclast differentiation"/>
    <property type="evidence" value="ECO:0007669"/>
    <property type="project" value="Ensembl"/>
</dbReference>
<dbReference type="GO" id="GO:0003723">
    <property type="term" value="F:RNA binding"/>
    <property type="evidence" value="ECO:0007669"/>
    <property type="project" value="UniProtKB-UniRule"/>
</dbReference>
<feature type="region of interest" description="Disordered" evidence="9">
    <location>
        <begin position="413"/>
        <end position="487"/>
    </location>
</feature>
<keyword evidence="12" id="KW-1185">Reference proteome</keyword>
<feature type="region of interest" description="Disordered" evidence="9">
    <location>
        <begin position="249"/>
        <end position="301"/>
    </location>
</feature>
<evidence type="ECO:0000256" key="3">
    <source>
        <dbReference type="ARBA" id="ARBA00022884"/>
    </source>
</evidence>
<dbReference type="EMBL" id="AGCU01195928">
    <property type="status" value="NOT_ANNOTATED_CDS"/>
    <property type="molecule type" value="Genomic_DNA"/>
</dbReference>
<feature type="region of interest" description="Disordered" evidence="9">
    <location>
        <begin position="561"/>
        <end position="593"/>
    </location>
</feature>
<feature type="region of interest" description="Disordered" evidence="9">
    <location>
        <begin position="140"/>
        <end position="164"/>
    </location>
</feature>
<dbReference type="EMBL" id="AGCU01195932">
    <property type="status" value="NOT_ANNOTATED_CDS"/>
    <property type="molecule type" value="Genomic_DNA"/>
</dbReference>
<reference evidence="11" key="4">
    <citation type="submission" date="2025-09" db="UniProtKB">
        <authorList>
            <consortium name="Ensembl"/>
        </authorList>
    </citation>
    <scope>IDENTIFICATION</scope>
</reference>